<evidence type="ECO:0000313" key="4">
    <source>
        <dbReference type="Proteomes" id="UP001500220"/>
    </source>
</evidence>
<keyword evidence="4" id="KW-1185">Reference proteome</keyword>
<reference evidence="4" key="3">
    <citation type="journal article" date="2019" name="Int. J. Syst. Evol. Microbiol.">
        <title>The Global Catalogue of Microorganisms (GCM) 10K type strain sequencing project: providing services to taxonomists for standard genome sequencing and annotation.</title>
        <authorList>
            <consortium name="The Broad Institute Genomics Platform"/>
            <consortium name="The Broad Institute Genome Sequencing Center for Infectious Disease"/>
            <person name="Wu L."/>
            <person name="Ma J."/>
        </authorList>
    </citation>
    <scope>NUCLEOTIDE SEQUENCE [LARGE SCALE GENOMIC DNA]</scope>
    <source>
        <strain evidence="4">JCM 10664</strain>
    </source>
</reference>
<proteinExistence type="predicted"/>
<dbReference type="InterPro" id="IPR023375">
    <property type="entry name" value="ADC_dom_sf"/>
</dbReference>
<reference evidence="1" key="1">
    <citation type="journal article" date="2014" name="Int. J. Syst. Evol. Microbiol.">
        <title>Complete genome of a new Firmicutes species belonging to the dominant human colonic microbiota ('Ruminococcus bicirculans') reveals two chromosomes and a selective capacity to utilize plant glucans.</title>
        <authorList>
            <consortium name="NISC Comparative Sequencing Program"/>
            <person name="Wegmann U."/>
            <person name="Louis P."/>
            <person name="Goesmann A."/>
            <person name="Henrissat B."/>
            <person name="Duncan S.H."/>
            <person name="Flint H.J."/>
        </authorList>
    </citation>
    <scope>NUCLEOTIDE SEQUENCE</scope>
    <source>
        <strain evidence="1">JCM 10664</strain>
    </source>
</reference>
<organism evidence="2 3">
    <name type="scientific">Saccharopolyspora thermophila</name>
    <dbReference type="NCBI Taxonomy" id="89367"/>
    <lineage>
        <taxon>Bacteria</taxon>
        <taxon>Bacillati</taxon>
        <taxon>Actinomycetota</taxon>
        <taxon>Actinomycetes</taxon>
        <taxon>Pseudonocardiales</taxon>
        <taxon>Pseudonocardiaceae</taxon>
        <taxon>Saccharopolyspora</taxon>
    </lineage>
</organism>
<accession>A0A917NC10</accession>
<dbReference type="EMBL" id="BAAAHC010000019">
    <property type="protein sequence ID" value="GAA0535422.1"/>
    <property type="molecule type" value="Genomic_DNA"/>
</dbReference>
<reference evidence="2 3" key="2">
    <citation type="journal article" date="2014" name="Int. J. Syst. Evol. Microbiol.">
        <title>Complete genome sequence of Corynebacterium casei LMG S-19264T (=DSM 44701T), isolated from a smear-ripened cheese.</title>
        <authorList>
            <consortium name="US DOE Joint Genome Institute (JGI-PGF)"/>
            <person name="Walter F."/>
            <person name="Albersmeier A."/>
            <person name="Kalinowski J."/>
            <person name="Ruckert C."/>
        </authorList>
    </citation>
    <scope>NUCLEOTIDE SEQUENCE [LARGE SCALE GENOMIC DNA]</scope>
    <source>
        <strain evidence="2 3">CGMCC 4.7206</strain>
    </source>
</reference>
<sequence length="229" mass="24780">MVSHLIQGERVTMPVRIRDASACAAMFTVPARRARSVLSHAGLDPVEPVRGTAVCALAFVHYRDGDLGSYHEFAVAFLVRDPVRRGSGAFIHWLPVDQTFTLAAGRTIWGFPKEMADIDLRLGGRTKSCVIRQDGRLVAGLLVKPGIPVPSRSELVSLDAYTHQDGVLRRIPWKLRAQRVRSRPGGALLRLGDHPVARELASLGLPKTALCTSSIGTMAMTVADADVVG</sequence>
<protein>
    <submittedName>
        <fullName evidence="1">Acetoacetate decarboxylase family protein</fullName>
    </submittedName>
</protein>
<evidence type="ECO:0000313" key="1">
    <source>
        <dbReference type="EMBL" id="GAA0535422.1"/>
    </source>
</evidence>
<name>A0A917NC10_9PSEU</name>
<dbReference type="SUPFAM" id="SSF160104">
    <property type="entry name" value="Acetoacetate decarboxylase-like"/>
    <property type="match status" value="1"/>
</dbReference>
<gene>
    <name evidence="1" type="ORF">GCM10009545_42520</name>
    <name evidence="2" type="ORF">GCM10011581_25200</name>
</gene>
<dbReference type="AlphaFoldDB" id="A0A917NC10"/>
<comment type="caution">
    <text evidence="2">The sequence shown here is derived from an EMBL/GenBank/DDBJ whole genome shotgun (WGS) entry which is preliminary data.</text>
</comment>
<evidence type="ECO:0000313" key="2">
    <source>
        <dbReference type="EMBL" id="GGI87103.1"/>
    </source>
</evidence>
<dbReference type="Proteomes" id="UP000597989">
    <property type="component" value="Unassembled WGS sequence"/>
</dbReference>
<dbReference type="Proteomes" id="UP001500220">
    <property type="component" value="Unassembled WGS sequence"/>
</dbReference>
<dbReference type="Pfam" id="PF06314">
    <property type="entry name" value="ADC"/>
    <property type="match status" value="1"/>
</dbReference>
<reference evidence="2" key="4">
    <citation type="submission" date="2020-09" db="EMBL/GenBank/DDBJ databases">
        <authorList>
            <person name="Sun Q."/>
            <person name="Zhou Y."/>
        </authorList>
    </citation>
    <scope>NUCLEOTIDE SEQUENCE</scope>
    <source>
        <strain evidence="2">CGMCC 4.7206</strain>
    </source>
</reference>
<dbReference type="InterPro" id="IPR010451">
    <property type="entry name" value="Acetoacetate_decarboxylase"/>
</dbReference>
<dbReference type="Gene3D" id="2.40.400.10">
    <property type="entry name" value="Acetoacetate decarboxylase-like"/>
    <property type="match status" value="1"/>
</dbReference>
<evidence type="ECO:0000313" key="3">
    <source>
        <dbReference type="Proteomes" id="UP000597989"/>
    </source>
</evidence>
<dbReference type="GO" id="GO:0016829">
    <property type="term" value="F:lyase activity"/>
    <property type="evidence" value="ECO:0007669"/>
    <property type="project" value="InterPro"/>
</dbReference>
<dbReference type="EMBL" id="BMMT01000007">
    <property type="protein sequence ID" value="GGI87103.1"/>
    <property type="molecule type" value="Genomic_DNA"/>
</dbReference>
<reference evidence="1" key="5">
    <citation type="submission" date="2023-12" db="EMBL/GenBank/DDBJ databases">
        <authorList>
            <person name="Sun Q."/>
            <person name="Inoue M."/>
        </authorList>
    </citation>
    <scope>NUCLEOTIDE SEQUENCE</scope>
    <source>
        <strain evidence="1">JCM 10664</strain>
    </source>
</reference>